<dbReference type="Proteomes" id="UP000011115">
    <property type="component" value="Unassembled WGS sequence"/>
</dbReference>
<accession>M1DW34</accession>
<reference evidence="2" key="2">
    <citation type="submission" date="2015-06" db="UniProtKB">
        <authorList>
            <consortium name="EnsemblPlants"/>
        </authorList>
    </citation>
    <scope>IDENTIFICATION</scope>
    <source>
        <strain evidence="2">DM1-3 516 R44</strain>
    </source>
</reference>
<feature type="compositionally biased region" description="Polar residues" evidence="1">
    <location>
        <begin position="30"/>
        <end position="40"/>
    </location>
</feature>
<sequence>MRVLPLTSHTSKTSSDWGKNTVKGNGPVKPSSTEGSSDSMDIYATQLTISESDNKGNWGNTLPVSVTEPEDDQTLQTRRAELHYNSLHDLARIPMPPTPPLPLAQTVEQENQLATYVVVHRSSDTKEGSKCGFYALVRVYQQQFDAITKQVYTQASESCIVGLHHGPR</sequence>
<dbReference type="EnsemblPlants" id="PGSC0003DMT400095344">
    <property type="protein sequence ID" value="PGSC0003DMT400095344"/>
    <property type="gene ID" value="PGSC0003DMG400044915"/>
</dbReference>
<feature type="region of interest" description="Disordered" evidence="1">
    <location>
        <begin position="1"/>
        <end position="40"/>
    </location>
</feature>
<reference evidence="3" key="1">
    <citation type="journal article" date="2011" name="Nature">
        <title>Genome sequence and analysis of the tuber crop potato.</title>
        <authorList>
            <consortium name="The Potato Genome Sequencing Consortium"/>
        </authorList>
    </citation>
    <scope>NUCLEOTIDE SEQUENCE [LARGE SCALE GENOMIC DNA]</scope>
    <source>
        <strain evidence="3">cv. DM1-3 516 R44</strain>
    </source>
</reference>
<dbReference type="AlphaFoldDB" id="M1DW34"/>
<dbReference type="InParanoid" id="M1DW34"/>
<evidence type="ECO:0000313" key="3">
    <source>
        <dbReference type="Proteomes" id="UP000011115"/>
    </source>
</evidence>
<dbReference type="Gramene" id="PGSC0003DMT400095344">
    <property type="protein sequence ID" value="PGSC0003DMT400095344"/>
    <property type="gene ID" value="PGSC0003DMG400044915"/>
</dbReference>
<proteinExistence type="predicted"/>
<evidence type="ECO:0000256" key="1">
    <source>
        <dbReference type="SAM" id="MobiDB-lite"/>
    </source>
</evidence>
<organism evidence="2 3">
    <name type="scientific">Solanum tuberosum</name>
    <name type="common">Potato</name>
    <dbReference type="NCBI Taxonomy" id="4113"/>
    <lineage>
        <taxon>Eukaryota</taxon>
        <taxon>Viridiplantae</taxon>
        <taxon>Streptophyta</taxon>
        <taxon>Embryophyta</taxon>
        <taxon>Tracheophyta</taxon>
        <taxon>Spermatophyta</taxon>
        <taxon>Magnoliopsida</taxon>
        <taxon>eudicotyledons</taxon>
        <taxon>Gunneridae</taxon>
        <taxon>Pentapetalae</taxon>
        <taxon>asterids</taxon>
        <taxon>lamiids</taxon>
        <taxon>Solanales</taxon>
        <taxon>Solanaceae</taxon>
        <taxon>Solanoideae</taxon>
        <taxon>Solaneae</taxon>
        <taxon>Solanum</taxon>
    </lineage>
</organism>
<dbReference type="HOGENOM" id="CLU_1589295_0_0_1"/>
<feature type="compositionally biased region" description="Polar residues" evidence="1">
    <location>
        <begin position="7"/>
        <end position="18"/>
    </location>
</feature>
<keyword evidence="3" id="KW-1185">Reference proteome</keyword>
<dbReference type="PaxDb" id="4113-PGSC0003DMT400095344"/>
<evidence type="ECO:0000313" key="2">
    <source>
        <dbReference type="EnsemblPlants" id="PGSC0003DMT400095344"/>
    </source>
</evidence>
<protein>
    <submittedName>
        <fullName evidence="2">Uncharacterized protein</fullName>
    </submittedName>
</protein>
<name>M1DW34_SOLTU</name>